<proteinExistence type="predicted"/>
<dbReference type="SUPFAM" id="SSF52833">
    <property type="entry name" value="Thioredoxin-like"/>
    <property type="match status" value="1"/>
</dbReference>
<evidence type="ECO:0008006" key="3">
    <source>
        <dbReference type="Google" id="ProtNLM"/>
    </source>
</evidence>
<evidence type="ECO:0000313" key="2">
    <source>
        <dbReference type="Proteomes" id="UP000185490"/>
    </source>
</evidence>
<evidence type="ECO:0000313" key="1">
    <source>
        <dbReference type="EMBL" id="APT74881.1"/>
    </source>
</evidence>
<gene>
    <name evidence="1" type="ORF">BW47_05865</name>
</gene>
<reference evidence="1 2" key="1">
    <citation type="submission" date="2014-02" db="EMBL/GenBank/DDBJ databases">
        <title>Diversity of Thermotogales isolates from hydrothermal vents.</title>
        <authorList>
            <person name="Haverkamp T.H.A."/>
            <person name="Lossouarn J."/>
            <person name="Geslin C."/>
            <person name="Nesbo C.L."/>
        </authorList>
    </citation>
    <scope>NUCLEOTIDE SEQUENCE [LARGE SCALE GENOMIC DNA]</scope>
    <source>
        <strain evidence="1 2">431</strain>
    </source>
</reference>
<protein>
    <recommendedName>
        <fullName evidence="3">Alkyl hydroperoxide reductase subunit C/ Thiol specific antioxidant domain-containing protein</fullName>
    </recommendedName>
</protein>
<dbReference type="Proteomes" id="UP000185490">
    <property type="component" value="Chromosome"/>
</dbReference>
<dbReference type="InterPro" id="IPR036249">
    <property type="entry name" value="Thioredoxin-like_sf"/>
</dbReference>
<accession>A0ABM6GGZ2</accession>
<dbReference type="EMBL" id="CP007389">
    <property type="protein sequence ID" value="APT74881.1"/>
    <property type="molecule type" value="Genomic_DNA"/>
</dbReference>
<keyword evidence="2" id="KW-1185">Reference proteome</keyword>
<organism evidence="1 2">
    <name type="scientific">Thermosipho melanesiensis</name>
    <dbReference type="NCBI Taxonomy" id="46541"/>
    <lineage>
        <taxon>Bacteria</taxon>
        <taxon>Thermotogati</taxon>
        <taxon>Thermotogota</taxon>
        <taxon>Thermotogae</taxon>
        <taxon>Thermotogales</taxon>
        <taxon>Fervidobacteriaceae</taxon>
        <taxon>Thermosipho</taxon>
    </lineage>
</organism>
<sequence length="214" mass="24372">MVDLNENGKFDGPELFRKYIKVGKEYFTIESVTKNGNSIVLERCATSVLVPFVGELFPDISFKDVSGREINLVGHAGQWKIIYFNFLTDSEIPKIKTWLNALSGFLKIRIKPYVLLIVSSCYCQTCEECPEDIESLAEKYKGLTIIPISREELDEVTIRLRLLYPETIMVVSPDNVLIYRTNAGAVTEGIIWKHTITMPTVEQFSRLIKALIEN</sequence>
<name>A0ABM6GGZ2_9BACT</name>